<dbReference type="GeneTree" id="ENSGT00390000007091"/>
<dbReference type="PANTHER" id="PTHR47308:SF1">
    <property type="entry name" value="NUCLEAR GTPASE SLIP-GC"/>
    <property type="match status" value="1"/>
</dbReference>
<proteinExistence type="predicted"/>
<dbReference type="PANTHER" id="PTHR47308">
    <property type="entry name" value="NUCLEAR GTPASE SLIP-GC"/>
    <property type="match status" value="1"/>
</dbReference>
<dbReference type="InParanoid" id="A0A3B1J1S4"/>
<feature type="domain" description="DUF7605" evidence="1">
    <location>
        <begin position="305"/>
        <end position="469"/>
    </location>
</feature>
<sequence>MTVLCVLYQASDLSEEIGHYIQHDESLPGECYWPVVKTVTIKVPNCKDFLEHVLLVDLPGTGDYNKSRDQMWRMKLRDCSTVWIVSEINRAAAEKDAWEILSSSISDMAQGGECSSLSFICTKTDVINPQNYMRASKLKDDDFHITPEDPQYDNKKKNACIKHRNAKAKEKVIKQFLQQDTIRKHFDCDDKFLSVFTVSSEEFMKEDPILNQEQTEIPDLKDLLRKYNTNHINEKMHHYISGALGILSLIQGSRKSDAKMMMERSKLYTTLKIDLQKAIGHLQEYCHEIKSSLQALLAKGASESEEKSVKTAKEVIMSSRHQTLTALCKNDGFFRAKKGLIDLNSSLARPMFQHINSKFSEFFPVEWKGTEKSLQAKIDQFTTVREDLLIRYKNSPVLSHVLKFLKIEEMKLKMILQQKIVEKKKKIYASLSKSIQKNMQPCYNNATASKGRGSMRKKQNMLLKHIESSKREMFREAKRKMVALLDRTMKFTVEMIRTELLESMDLSLCNENTLPFMGKLFICYV</sequence>
<name>A0A3B1J1S4_ASTMX</name>
<evidence type="ECO:0000313" key="3">
    <source>
        <dbReference type="Proteomes" id="UP000018467"/>
    </source>
</evidence>
<dbReference type="Proteomes" id="UP000018467">
    <property type="component" value="Unassembled WGS sequence"/>
</dbReference>
<evidence type="ECO:0000259" key="1">
    <source>
        <dbReference type="Pfam" id="PF24564"/>
    </source>
</evidence>
<dbReference type="InterPro" id="IPR056024">
    <property type="entry name" value="DUF7605"/>
</dbReference>
<keyword evidence="3" id="KW-1185">Reference proteome</keyword>
<dbReference type="GO" id="GO:0003924">
    <property type="term" value="F:GTPase activity"/>
    <property type="evidence" value="ECO:0007669"/>
    <property type="project" value="TreeGrafter"/>
</dbReference>
<dbReference type="SUPFAM" id="SSF52540">
    <property type="entry name" value="P-loop containing nucleoside triphosphate hydrolases"/>
    <property type="match status" value="1"/>
</dbReference>
<dbReference type="Gene3D" id="3.40.50.300">
    <property type="entry name" value="P-loop containing nucleotide triphosphate hydrolases"/>
    <property type="match status" value="1"/>
</dbReference>
<dbReference type="InterPro" id="IPR027417">
    <property type="entry name" value="P-loop_NTPase"/>
</dbReference>
<dbReference type="STRING" id="7994.ENSAMXP00000035805"/>
<organism evidence="2 3">
    <name type="scientific">Astyanax mexicanus</name>
    <name type="common">Blind cave fish</name>
    <name type="synonym">Astyanax fasciatus mexicanus</name>
    <dbReference type="NCBI Taxonomy" id="7994"/>
    <lineage>
        <taxon>Eukaryota</taxon>
        <taxon>Metazoa</taxon>
        <taxon>Chordata</taxon>
        <taxon>Craniata</taxon>
        <taxon>Vertebrata</taxon>
        <taxon>Euteleostomi</taxon>
        <taxon>Actinopterygii</taxon>
        <taxon>Neopterygii</taxon>
        <taxon>Teleostei</taxon>
        <taxon>Ostariophysi</taxon>
        <taxon>Characiformes</taxon>
        <taxon>Characoidei</taxon>
        <taxon>Acestrorhamphidae</taxon>
        <taxon>Acestrorhamphinae</taxon>
        <taxon>Astyanax</taxon>
    </lineage>
</organism>
<reference evidence="2" key="4">
    <citation type="submission" date="2025-09" db="UniProtKB">
        <authorList>
            <consortium name="Ensembl"/>
        </authorList>
    </citation>
    <scope>IDENTIFICATION</scope>
</reference>
<protein>
    <recommendedName>
        <fullName evidence="1">DUF7605 domain-containing protein</fullName>
    </recommendedName>
</protein>
<dbReference type="InterPro" id="IPR053082">
    <property type="entry name" value="Nuclear_GTPase_SLIP-GC"/>
</dbReference>
<evidence type="ECO:0000313" key="2">
    <source>
        <dbReference type="Ensembl" id="ENSAMXP00000035805.1"/>
    </source>
</evidence>
<dbReference type="Bgee" id="ENSAMXG00000035431">
    <property type="expression patterns" value="Expressed in olfactory epithelium"/>
</dbReference>
<reference evidence="3" key="2">
    <citation type="journal article" date="2014" name="Nat. Commun.">
        <title>The cavefish genome reveals candidate genes for eye loss.</title>
        <authorList>
            <person name="McGaugh S.E."/>
            <person name="Gross J.B."/>
            <person name="Aken B."/>
            <person name="Blin M."/>
            <person name="Borowsky R."/>
            <person name="Chalopin D."/>
            <person name="Hinaux H."/>
            <person name="Jeffery W.R."/>
            <person name="Keene A."/>
            <person name="Ma L."/>
            <person name="Minx P."/>
            <person name="Murphy D."/>
            <person name="O'Quin K.E."/>
            <person name="Retaux S."/>
            <person name="Rohner N."/>
            <person name="Searle S.M."/>
            <person name="Stahl B.A."/>
            <person name="Tabin C."/>
            <person name="Volff J.N."/>
            <person name="Yoshizawa M."/>
            <person name="Warren W.C."/>
        </authorList>
    </citation>
    <scope>NUCLEOTIDE SEQUENCE [LARGE SCALE GENOMIC DNA]</scope>
    <source>
        <strain evidence="3">female</strain>
    </source>
</reference>
<reference evidence="3" key="1">
    <citation type="submission" date="2013-03" db="EMBL/GenBank/DDBJ databases">
        <authorList>
            <person name="Jeffery W."/>
            <person name="Warren W."/>
            <person name="Wilson R.K."/>
        </authorList>
    </citation>
    <scope>NUCLEOTIDE SEQUENCE</scope>
    <source>
        <strain evidence="3">female</strain>
    </source>
</reference>
<dbReference type="Pfam" id="PF24564">
    <property type="entry name" value="DUF7605"/>
    <property type="match status" value="1"/>
</dbReference>
<dbReference type="FunCoup" id="A0A3B1J1S4">
    <property type="interactions" value="53"/>
</dbReference>
<reference evidence="2" key="3">
    <citation type="submission" date="2025-08" db="UniProtKB">
        <authorList>
            <consortium name="Ensembl"/>
        </authorList>
    </citation>
    <scope>IDENTIFICATION</scope>
</reference>
<dbReference type="Ensembl" id="ENSAMXT00000044710.1">
    <property type="protein sequence ID" value="ENSAMXP00000035805.1"/>
    <property type="gene ID" value="ENSAMXG00000035431.1"/>
</dbReference>
<accession>A0A3B1J1S4</accession>
<dbReference type="AlphaFoldDB" id="A0A3B1J1S4"/>